<evidence type="ECO:0000313" key="3">
    <source>
        <dbReference type="EMBL" id="RKN12831.1"/>
    </source>
</evidence>
<feature type="domain" description="Hydantoinase B/oxoprolinase" evidence="2">
    <location>
        <begin position="7"/>
        <end position="531"/>
    </location>
</feature>
<dbReference type="GO" id="GO:0006749">
    <property type="term" value="P:glutathione metabolic process"/>
    <property type="evidence" value="ECO:0007669"/>
    <property type="project" value="TreeGrafter"/>
</dbReference>
<organism evidence="3 6">
    <name type="scientific">Streptomyces radicis</name>
    <dbReference type="NCBI Taxonomy" id="1750517"/>
    <lineage>
        <taxon>Bacteria</taxon>
        <taxon>Bacillati</taxon>
        <taxon>Actinomycetota</taxon>
        <taxon>Actinomycetes</taxon>
        <taxon>Kitasatosporales</taxon>
        <taxon>Streptomycetaceae</taxon>
        <taxon>Streptomyces</taxon>
    </lineage>
</organism>
<evidence type="ECO:0000313" key="6">
    <source>
        <dbReference type="Proteomes" id="UP000275024"/>
    </source>
</evidence>
<dbReference type="GO" id="GO:0005829">
    <property type="term" value="C:cytosol"/>
    <property type="evidence" value="ECO:0007669"/>
    <property type="project" value="TreeGrafter"/>
</dbReference>
<evidence type="ECO:0000259" key="2">
    <source>
        <dbReference type="Pfam" id="PF02538"/>
    </source>
</evidence>
<keyword evidence="5" id="KW-1185">Reference proteome</keyword>
<dbReference type="AlphaFoldDB" id="A0A3A9WI04"/>
<dbReference type="InterPro" id="IPR003692">
    <property type="entry name" value="Hydantoinase_B"/>
</dbReference>
<evidence type="ECO:0000313" key="4">
    <source>
        <dbReference type="EMBL" id="RKN27404.1"/>
    </source>
</evidence>
<sequence>MTATVSPIVVEVIRNGFNSAAEEMSVSLFRGAHTPVIYEAKDCAVGLYDARARLLGQAPGLPIFLGNIQACIEHVTAKIGLDGYADGDVFILNDAYIQGSHLTDITVLAPIFVDGALVAFAATRADGGHLGGKDLGVSTGTRHIYEEGLRIPPVRLVKAGVPDEEIFDILALNSFFHAARRGDLEAQVAACYKGAERLRALYRKFGRAVVEAATADIFRQSEELDRRAVAAIPDGTYTATGLIDDDGVSGTPVRVRVAVRVTGDEIAVDLTGSSAATPGPVNSGQVQAISACRVAFKELINPEAPVTGGNFRNLTVVVPEGSVFDAREPAPVQWYYTPLGLLIDLVQRALAPVLPERVAAAHFGDSMIVSFVGTARDAGGAEDAEDFVLIDAEAGGWGAFHDGDGQDGMINVINGDFKNLPIEFVENKFPLTIEAYGLRQDSEGAGRFRGGLGVHKTFRVEQDGTALSLWLDRSLTPAWGLFGGHDATGPVAVVAPGTPDERRLNKITDLRLAAGQRVQVLTGGGGGYGDPGERDPAHVARDVADEYISPHRARDVYGRTAPPRPATNDPR</sequence>
<feature type="compositionally biased region" description="Basic and acidic residues" evidence="1">
    <location>
        <begin position="531"/>
        <end position="557"/>
    </location>
</feature>
<accession>A0A3A9WI04</accession>
<dbReference type="OrthoDB" id="102473at2"/>
<dbReference type="Pfam" id="PF02538">
    <property type="entry name" value="Hydantoinase_B"/>
    <property type="match status" value="1"/>
</dbReference>
<dbReference type="Proteomes" id="UP000268652">
    <property type="component" value="Unassembled WGS sequence"/>
</dbReference>
<dbReference type="InterPro" id="IPR045079">
    <property type="entry name" value="Oxoprolinase-like"/>
</dbReference>
<dbReference type="GO" id="GO:0017168">
    <property type="term" value="F:5-oxoprolinase (ATP-hydrolyzing) activity"/>
    <property type="evidence" value="ECO:0007669"/>
    <property type="project" value="TreeGrafter"/>
</dbReference>
<name>A0A3A9WI04_9ACTN</name>
<dbReference type="PANTHER" id="PTHR11365:SF23">
    <property type="entry name" value="HYPOTHETICAL 5-OXOPROLINASE (EUROFUNG)-RELATED"/>
    <property type="match status" value="1"/>
</dbReference>
<dbReference type="EMBL" id="RBDX01000001">
    <property type="protein sequence ID" value="RKN12831.1"/>
    <property type="molecule type" value="Genomic_DNA"/>
</dbReference>
<comment type="caution">
    <text evidence="3">The sequence shown here is derived from an EMBL/GenBank/DDBJ whole genome shotgun (WGS) entry which is preliminary data.</text>
</comment>
<evidence type="ECO:0000256" key="1">
    <source>
        <dbReference type="SAM" id="MobiDB-lite"/>
    </source>
</evidence>
<dbReference type="Proteomes" id="UP000275024">
    <property type="component" value="Unassembled WGS sequence"/>
</dbReference>
<dbReference type="RefSeq" id="WP_120694772.1">
    <property type="nucleotide sequence ID" value="NZ_RBDX01000001.1"/>
</dbReference>
<proteinExistence type="predicted"/>
<evidence type="ECO:0000313" key="5">
    <source>
        <dbReference type="Proteomes" id="UP000268652"/>
    </source>
</evidence>
<feature type="region of interest" description="Disordered" evidence="1">
    <location>
        <begin position="523"/>
        <end position="571"/>
    </location>
</feature>
<protein>
    <submittedName>
        <fullName evidence="3">Hydantoinase B/oxoprolinase family protein</fullName>
    </submittedName>
</protein>
<reference evidence="5 6" key="1">
    <citation type="submission" date="2018-09" db="EMBL/GenBank/DDBJ databases">
        <title>Streptomyces sp. nov. DS1-2, an endophytic actinomycete isolated from roots of Dendrobium scabrilingue.</title>
        <authorList>
            <person name="Kuncharoen N."/>
            <person name="Kudo T."/>
            <person name="Ohkuma M."/>
            <person name="Yuki M."/>
            <person name="Tanasupawat S."/>
        </authorList>
    </citation>
    <scope>NUCLEOTIDE SEQUENCE [LARGE SCALE GENOMIC DNA]</scope>
    <source>
        <strain evidence="3 6">AZ1-7</strain>
        <strain evidence="4 5">DS1-2</strain>
    </source>
</reference>
<gene>
    <name evidence="4" type="ORF">D7318_00340</name>
    <name evidence="3" type="ORF">D7319_02555</name>
</gene>
<dbReference type="PANTHER" id="PTHR11365">
    <property type="entry name" value="5-OXOPROLINASE RELATED"/>
    <property type="match status" value="1"/>
</dbReference>
<dbReference type="EMBL" id="RBDY01000001">
    <property type="protein sequence ID" value="RKN27404.1"/>
    <property type="molecule type" value="Genomic_DNA"/>
</dbReference>